<proteinExistence type="inferred from homology"/>
<accession>A0ABU1UCD0</accession>
<dbReference type="GO" id="GO:0003677">
    <property type="term" value="F:DNA binding"/>
    <property type="evidence" value="ECO:0007669"/>
    <property type="project" value="UniProtKB-KW"/>
</dbReference>
<dbReference type="InterPro" id="IPR000847">
    <property type="entry name" value="LysR_HTH_N"/>
</dbReference>
<evidence type="ECO:0000259" key="5">
    <source>
        <dbReference type="PROSITE" id="PS50931"/>
    </source>
</evidence>
<dbReference type="SUPFAM" id="SSF53850">
    <property type="entry name" value="Periplasmic binding protein-like II"/>
    <property type="match status" value="1"/>
</dbReference>
<dbReference type="InterPro" id="IPR005119">
    <property type="entry name" value="LysR_subst-bd"/>
</dbReference>
<keyword evidence="3 6" id="KW-0238">DNA-binding</keyword>
<sequence>MPMTLGQLRTFALVARLGSLRAAAETLGVSEPAVSSALTALRHDLGDPLFVRAGGGIALTPGGRALAEYAQDIVGLADQARWEVSNAKNDAGRLKIASTAPFAEHAAGRLLDLFTKRAPGASVDVVVESAEDLASLLQERAYDIALGARPTAGTAVTGPRLECVPFLRYQRALVAAPGHPLARLHGPVPVARLLDRPWFAGPAGIQDGSEEGRWLASTGVAPEIIRLSSETEALAAVRAGEGIMLALGHIVRAELQSGVLVRLPVVGTPVAGLWWASTLDRRRTTTLAQTLQRFAGTADATAAMVAPGGSRGLERRGSKFHVALWS</sequence>
<dbReference type="Pfam" id="PF00126">
    <property type="entry name" value="HTH_1"/>
    <property type="match status" value="1"/>
</dbReference>
<dbReference type="EMBL" id="JAVDVQ010000007">
    <property type="protein sequence ID" value="MDR7082831.1"/>
    <property type="molecule type" value="Genomic_DNA"/>
</dbReference>
<evidence type="ECO:0000256" key="1">
    <source>
        <dbReference type="ARBA" id="ARBA00009437"/>
    </source>
</evidence>
<keyword evidence="4" id="KW-0804">Transcription</keyword>
<dbReference type="Gene3D" id="1.10.10.10">
    <property type="entry name" value="Winged helix-like DNA-binding domain superfamily/Winged helix DNA-binding domain"/>
    <property type="match status" value="1"/>
</dbReference>
<organism evidence="6 7">
    <name type="scientific">Arthrobacter ginsengisoli</name>
    <dbReference type="NCBI Taxonomy" id="1356565"/>
    <lineage>
        <taxon>Bacteria</taxon>
        <taxon>Bacillati</taxon>
        <taxon>Actinomycetota</taxon>
        <taxon>Actinomycetes</taxon>
        <taxon>Micrococcales</taxon>
        <taxon>Micrococcaceae</taxon>
        <taxon>Arthrobacter</taxon>
    </lineage>
</organism>
<protein>
    <submittedName>
        <fullName evidence="6">DNA-binding transcriptional LysR family regulator</fullName>
    </submittedName>
</protein>
<keyword evidence="7" id="KW-1185">Reference proteome</keyword>
<dbReference type="Pfam" id="PF03466">
    <property type="entry name" value="LysR_substrate"/>
    <property type="match status" value="1"/>
</dbReference>
<dbReference type="Gene3D" id="3.40.190.290">
    <property type="match status" value="1"/>
</dbReference>
<dbReference type="InterPro" id="IPR036388">
    <property type="entry name" value="WH-like_DNA-bd_sf"/>
</dbReference>
<dbReference type="PANTHER" id="PTHR30126">
    <property type="entry name" value="HTH-TYPE TRANSCRIPTIONAL REGULATOR"/>
    <property type="match status" value="1"/>
</dbReference>
<reference evidence="6 7" key="1">
    <citation type="submission" date="2023-07" db="EMBL/GenBank/DDBJ databases">
        <title>Sorghum-associated microbial communities from plants grown in Nebraska, USA.</title>
        <authorList>
            <person name="Schachtman D."/>
        </authorList>
    </citation>
    <scope>NUCLEOTIDE SEQUENCE [LARGE SCALE GENOMIC DNA]</scope>
    <source>
        <strain evidence="6 7">BE167</strain>
    </source>
</reference>
<evidence type="ECO:0000313" key="6">
    <source>
        <dbReference type="EMBL" id="MDR7082831.1"/>
    </source>
</evidence>
<dbReference type="SUPFAM" id="SSF46785">
    <property type="entry name" value="Winged helix' DNA-binding domain"/>
    <property type="match status" value="1"/>
</dbReference>
<comment type="caution">
    <text evidence="6">The sequence shown here is derived from an EMBL/GenBank/DDBJ whole genome shotgun (WGS) entry which is preliminary data.</text>
</comment>
<evidence type="ECO:0000256" key="4">
    <source>
        <dbReference type="ARBA" id="ARBA00023163"/>
    </source>
</evidence>
<evidence type="ECO:0000256" key="2">
    <source>
        <dbReference type="ARBA" id="ARBA00023015"/>
    </source>
</evidence>
<gene>
    <name evidence="6" type="ORF">J2X01_002121</name>
</gene>
<keyword evidence="2" id="KW-0805">Transcription regulation</keyword>
<comment type="similarity">
    <text evidence="1">Belongs to the LysR transcriptional regulatory family.</text>
</comment>
<dbReference type="PRINTS" id="PR00039">
    <property type="entry name" value="HTHLYSR"/>
</dbReference>
<name>A0ABU1UCD0_9MICC</name>
<dbReference type="PANTHER" id="PTHR30126:SF39">
    <property type="entry name" value="HTH-TYPE TRANSCRIPTIONAL REGULATOR CYSL"/>
    <property type="match status" value="1"/>
</dbReference>
<evidence type="ECO:0000313" key="7">
    <source>
        <dbReference type="Proteomes" id="UP001252243"/>
    </source>
</evidence>
<evidence type="ECO:0000256" key="3">
    <source>
        <dbReference type="ARBA" id="ARBA00023125"/>
    </source>
</evidence>
<dbReference type="PROSITE" id="PS50931">
    <property type="entry name" value="HTH_LYSR"/>
    <property type="match status" value="1"/>
</dbReference>
<dbReference type="InterPro" id="IPR036390">
    <property type="entry name" value="WH_DNA-bd_sf"/>
</dbReference>
<dbReference type="Proteomes" id="UP001252243">
    <property type="component" value="Unassembled WGS sequence"/>
</dbReference>
<feature type="domain" description="HTH lysR-type" evidence="5">
    <location>
        <begin position="3"/>
        <end position="60"/>
    </location>
</feature>